<evidence type="ECO:0000313" key="7">
    <source>
        <dbReference type="EMBL" id="KAL2465839.1"/>
    </source>
</evidence>
<reference evidence="8" key="1">
    <citation type="submission" date="2024-07" db="EMBL/GenBank/DDBJ databases">
        <title>Two chromosome-level genome assemblies of Korean endemic species Abeliophyllum distichum and Forsythia ovata (Oleaceae).</title>
        <authorList>
            <person name="Jang H."/>
        </authorList>
    </citation>
    <scope>NUCLEOTIDE SEQUENCE [LARGE SCALE GENOMIC DNA]</scope>
</reference>
<keyword evidence="8" id="KW-1185">Reference proteome</keyword>
<feature type="domain" description="BZIP" evidence="6">
    <location>
        <begin position="247"/>
        <end position="291"/>
    </location>
</feature>
<keyword evidence="4" id="KW-0175">Coiled coil</keyword>
<dbReference type="GO" id="GO:0003677">
    <property type="term" value="F:DNA binding"/>
    <property type="evidence" value="ECO:0007669"/>
    <property type="project" value="UniProtKB-KW"/>
</dbReference>
<dbReference type="Pfam" id="PF00170">
    <property type="entry name" value="bZIP_1"/>
    <property type="match status" value="1"/>
</dbReference>
<comment type="caution">
    <text evidence="7">The sequence shown here is derived from an EMBL/GenBank/DDBJ whole genome shotgun (WGS) entry which is preliminary data.</text>
</comment>
<evidence type="ECO:0000313" key="8">
    <source>
        <dbReference type="Proteomes" id="UP001604336"/>
    </source>
</evidence>
<dbReference type="SUPFAM" id="SSF57959">
    <property type="entry name" value="Leucine zipper domain"/>
    <property type="match status" value="1"/>
</dbReference>
<dbReference type="InterPro" id="IPR046347">
    <property type="entry name" value="bZIP_sf"/>
</dbReference>
<evidence type="ECO:0000256" key="2">
    <source>
        <dbReference type="ARBA" id="ARBA00023125"/>
    </source>
</evidence>
<protein>
    <submittedName>
        <fullName evidence="7">ABSCISIC ACID-INSENSITIVE 5-like protein 2</fullName>
    </submittedName>
</protein>
<gene>
    <name evidence="7" type="ORF">Adt_41690</name>
</gene>
<organism evidence="7 8">
    <name type="scientific">Abeliophyllum distichum</name>
    <dbReference type="NCBI Taxonomy" id="126358"/>
    <lineage>
        <taxon>Eukaryota</taxon>
        <taxon>Viridiplantae</taxon>
        <taxon>Streptophyta</taxon>
        <taxon>Embryophyta</taxon>
        <taxon>Tracheophyta</taxon>
        <taxon>Spermatophyta</taxon>
        <taxon>Magnoliopsida</taxon>
        <taxon>eudicotyledons</taxon>
        <taxon>Gunneridae</taxon>
        <taxon>Pentapetalae</taxon>
        <taxon>asterids</taxon>
        <taxon>lamiids</taxon>
        <taxon>Lamiales</taxon>
        <taxon>Oleaceae</taxon>
        <taxon>Forsythieae</taxon>
        <taxon>Abeliophyllum</taxon>
    </lineage>
</organism>
<keyword evidence="3" id="KW-0539">Nucleus</keyword>
<dbReference type="SMART" id="SM00338">
    <property type="entry name" value="BRLZ"/>
    <property type="match status" value="1"/>
</dbReference>
<feature type="coiled-coil region" evidence="4">
    <location>
        <begin position="265"/>
        <end position="292"/>
    </location>
</feature>
<dbReference type="AlphaFoldDB" id="A0ABD1PQC5"/>
<dbReference type="PROSITE" id="PS00036">
    <property type="entry name" value="BZIP_BASIC"/>
    <property type="match status" value="1"/>
</dbReference>
<name>A0ABD1PQC5_9LAMI</name>
<accession>A0ABD1PQC5</accession>
<dbReference type="PANTHER" id="PTHR22952">
    <property type="entry name" value="CAMP-RESPONSE ELEMENT BINDING PROTEIN-RELATED"/>
    <property type="match status" value="1"/>
</dbReference>
<dbReference type="EMBL" id="JBFOLK010000013">
    <property type="protein sequence ID" value="KAL2465839.1"/>
    <property type="molecule type" value="Genomic_DNA"/>
</dbReference>
<dbReference type="PANTHER" id="PTHR22952:SF385">
    <property type="entry name" value="ABSCISIC ACID-INSENSITIVE 5-LIKE PROTEIN 2"/>
    <property type="match status" value="1"/>
</dbReference>
<evidence type="ECO:0000256" key="5">
    <source>
        <dbReference type="SAM" id="MobiDB-lite"/>
    </source>
</evidence>
<dbReference type="GO" id="GO:0005634">
    <property type="term" value="C:nucleus"/>
    <property type="evidence" value="ECO:0007669"/>
    <property type="project" value="UniProtKB-SubCell"/>
</dbReference>
<dbReference type="InterPro" id="IPR043452">
    <property type="entry name" value="BZIP46-like"/>
</dbReference>
<dbReference type="CDD" id="cd14707">
    <property type="entry name" value="bZIP_plant_BZIP46"/>
    <property type="match status" value="1"/>
</dbReference>
<dbReference type="InterPro" id="IPR004827">
    <property type="entry name" value="bZIP"/>
</dbReference>
<evidence type="ECO:0000259" key="6">
    <source>
        <dbReference type="PROSITE" id="PS50217"/>
    </source>
</evidence>
<evidence type="ECO:0000256" key="1">
    <source>
        <dbReference type="ARBA" id="ARBA00004123"/>
    </source>
</evidence>
<dbReference type="Gene3D" id="1.20.5.170">
    <property type="match status" value="1"/>
</dbReference>
<dbReference type="Proteomes" id="UP001604336">
    <property type="component" value="Unassembled WGS sequence"/>
</dbReference>
<sequence length="319" mass="35701">MGLQGGCSNSFGPFGGAQTQRDPKSNLMAGQGSLYGLTLDEVQNQLEDVGKPLNSMNVDELLNSVWTAEANNQAMEVVDYDPTFGQPALDSSLNPQLSFRLFTDLNKTVDELWQHIQQGQSSLDRKATLGEMTLEDFLVKAGVVAESFSGKINPGSVYGMVDATRQDQWTEYQIPEMHPQQQQSVLPVLIPGHPIQQPSHNGGNTMIDAVYSEMEIVMSPSNLMGTTSGTQNPRRRRIPPGVIEKSVERRLKRMIKNRESAARSRARKQAYQHELESKVSRLEEENQRLKQMKVVELILPREPLPEPRYQLRRSSSAPI</sequence>
<evidence type="ECO:0000256" key="3">
    <source>
        <dbReference type="ARBA" id="ARBA00023242"/>
    </source>
</evidence>
<feature type="region of interest" description="Disordered" evidence="5">
    <location>
        <begin position="1"/>
        <end position="29"/>
    </location>
</feature>
<keyword evidence="2" id="KW-0238">DNA-binding</keyword>
<dbReference type="PROSITE" id="PS50217">
    <property type="entry name" value="BZIP"/>
    <property type="match status" value="1"/>
</dbReference>
<feature type="compositionally biased region" description="Polar residues" evidence="5">
    <location>
        <begin position="1"/>
        <end position="11"/>
    </location>
</feature>
<dbReference type="FunFam" id="1.20.5.170:FF:000036">
    <property type="entry name" value="ABSCISIC ACID-INSENSITIVE 5-like protein 2"/>
    <property type="match status" value="1"/>
</dbReference>
<proteinExistence type="predicted"/>
<evidence type="ECO:0000256" key="4">
    <source>
        <dbReference type="SAM" id="Coils"/>
    </source>
</evidence>
<comment type="subcellular location">
    <subcellularLocation>
        <location evidence="1">Nucleus</location>
    </subcellularLocation>
</comment>